<evidence type="ECO:0000313" key="2">
    <source>
        <dbReference type="Proteomes" id="UP000823775"/>
    </source>
</evidence>
<evidence type="ECO:0000313" key="1">
    <source>
        <dbReference type="EMBL" id="MCD7454056.1"/>
    </source>
</evidence>
<comment type="caution">
    <text evidence="1">The sequence shown here is derived from an EMBL/GenBank/DDBJ whole genome shotgun (WGS) entry which is preliminary data.</text>
</comment>
<gene>
    <name evidence="1" type="ORF">HAX54_023373</name>
</gene>
<dbReference type="EMBL" id="JACEIK010000284">
    <property type="protein sequence ID" value="MCD7454056.1"/>
    <property type="molecule type" value="Genomic_DNA"/>
</dbReference>
<keyword evidence="2" id="KW-1185">Reference proteome</keyword>
<accession>A0ABS8S4T8</accession>
<sequence>MNIMEGCPVIKPVVADTFFSVPSSITRARKRKGRDKEGLENVLRAHIVHGLRTRVELRSNLKEEAGRKVDDRSNSKTLEEAAWEVAYAVESLAHPSMAYLYPLIMIIPIRYHEAEISGENFNLKAWELLKMCKNNCKHDLSSRLLPQIKGFDDLCTKDHDVESNHCFSLLS</sequence>
<protein>
    <submittedName>
        <fullName evidence="1">Uncharacterized protein</fullName>
    </submittedName>
</protein>
<organism evidence="1 2">
    <name type="scientific">Datura stramonium</name>
    <name type="common">Jimsonweed</name>
    <name type="synonym">Common thornapple</name>
    <dbReference type="NCBI Taxonomy" id="4076"/>
    <lineage>
        <taxon>Eukaryota</taxon>
        <taxon>Viridiplantae</taxon>
        <taxon>Streptophyta</taxon>
        <taxon>Embryophyta</taxon>
        <taxon>Tracheophyta</taxon>
        <taxon>Spermatophyta</taxon>
        <taxon>Magnoliopsida</taxon>
        <taxon>eudicotyledons</taxon>
        <taxon>Gunneridae</taxon>
        <taxon>Pentapetalae</taxon>
        <taxon>asterids</taxon>
        <taxon>lamiids</taxon>
        <taxon>Solanales</taxon>
        <taxon>Solanaceae</taxon>
        <taxon>Solanoideae</taxon>
        <taxon>Datureae</taxon>
        <taxon>Datura</taxon>
    </lineage>
</organism>
<proteinExistence type="predicted"/>
<dbReference type="Proteomes" id="UP000823775">
    <property type="component" value="Unassembled WGS sequence"/>
</dbReference>
<name>A0ABS8S4T8_DATST</name>
<reference evidence="1 2" key="1">
    <citation type="journal article" date="2021" name="BMC Genomics">
        <title>Datura genome reveals duplications of psychoactive alkaloid biosynthetic genes and high mutation rate following tissue culture.</title>
        <authorList>
            <person name="Rajewski A."/>
            <person name="Carter-House D."/>
            <person name="Stajich J."/>
            <person name="Litt A."/>
        </authorList>
    </citation>
    <scope>NUCLEOTIDE SEQUENCE [LARGE SCALE GENOMIC DNA]</scope>
    <source>
        <strain evidence="1">AR-01</strain>
    </source>
</reference>